<evidence type="ECO:0000256" key="1">
    <source>
        <dbReference type="ARBA" id="ARBA00001917"/>
    </source>
</evidence>
<accession>A0A4R6C520</accession>
<dbReference type="GO" id="GO:0016491">
    <property type="term" value="F:oxidoreductase activity"/>
    <property type="evidence" value="ECO:0007669"/>
    <property type="project" value="UniProtKB-KW"/>
</dbReference>
<dbReference type="PANTHER" id="PTHR43673:SF10">
    <property type="entry name" value="NADH DEHYDROGENASE_NAD(P)H NITROREDUCTASE XCC3605-RELATED"/>
    <property type="match status" value="1"/>
</dbReference>
<proteinExistence type="inferred from homology"/>
<dbReference type="Pfam" id="PF00881">
    <property type="entry name" value="Nitroreductase"/>
    <property type="match status" value="1"/>
</dbReference>
<evidence type="ECO:0000259" key="4">
    <source>
        <dbReference type="Pfam" id="PF00881"/>
    </source>
</evidence>
<evidence type="ECO:0000313" key="6">
    <source>
        <dbReference type="Proteomes" id="UP000294865"/>
    </source>
</evidence>
<dbReference type="EMBL" id="SDQG01000005">
    <property type="protein sequence ID" value="TDM16437.1"/>
    <property type="molecule type" value="Genomic_DNA"/>
</dbReference>
<dbReference type="Proteomes" id="UP000294865">
    <property type="component" value="Unassembled WGS sequence"/>
</dbReference>
<dbReference type="Gene3D" id="3.40.109.10">
    <property type="entry name" value="NADH Oxidase"/>
    <property type="match status" value="1"/>
</dbReference>
<organism evidence="5 6">
    <name type="scientific">Macrococcoides canis</name>
    <dbReference type="NCBI Taxonomy" id="1855823"/>
    <lineage>
        <taxon>Bacteria</taxon>
        <taxon>Bacillati</taxon>
        <taxon>Bacillota</taxon>
        <taxon>Bacilli</taxon>
        <taxon>Bacillales</taxon>
        <taxon>Staphylococcaceae</taxon>
        <taxon>Macrococcoides</taxon>
    </lineage>
</organism>
<comment type="caution">
    <text evidence="5">The sequence shown here is derived from an EMBL/GenBank/DDBJ whole genome shotgun (WGS) entry which is preliminary data.</text>
</comment>
<evidence type="ECO:0000256" key="2">
    <source>
        <dbReference type="ARBA" id="ARBA00007118"/>
    </source>
</evidence>
<evidence type="ECO:0000313" key="5">
    <source>
        <dbReference type="EMBL" id="TDM16437.1"/>
    </source>
</evidence>
<name>A0A4R6C520_9STAP</name>
<gene>
    <name evidence="5" type="ORF">ETI04_09165</name>
</gene>
<keyword evidence="3" id="KW-0560">Oxidoreductase</keyword>
<dbReference type="InterPro" id="IPR029479">
    <property type="entry name" value="Nitroreductase"/>
</dbReference>
<dbReference type="CDD" id="cd02137">
    <property type="entry name" value="MhqN-like"/>
    <property type="match status" value="1"/>
</dbReference>
<dbReference type="InterPro" id="IPR000415">
    <property type="entry name" value="Nitroreductase-like"/>
</dbReference>
<evidence type="ECO:0000256" key="3">
    <source>
        <dbReference type="ARBA" id="ARBA00023002"/>
    </source>
</evidence>
<protein>
    <submittedName>
        <fullName evidence="5">Nitroreductase family protein</fullName>
    </submittedName>
</protein>
<comment type="similarity">
    <text evidence="2">Belongs to the nitroreductase family.</text>
</comment>
<comment type="cofactor">
    <cofactor evidence="1">
        <name>FMN</name>
        <dbReference type="ChEBI" id="CHEBI:58210"/>
    </cofactor>
</comment>
<reference evidence="5 6" key="1">
    <citation type="submission" date="2019-01" db="EMBL/GenBank/DDBJ databases">
        <title>Draft genome sequences of Macrococcus caseolyticus, Macrococcus canis, Macrococcus bohemicus and Macrococcus goetzii.</title>
        <authorList>
            <person name="Mazhar S."/>
            <person name="Altermann E."/>
            <person name="Hill C."/>
            <person name="Mcauliffe O."/>
        </authorList>
    </citation>
    <scope>NUCLEOTIDE SEQUENCE [LARGE SCALE GENOMIC DNA]</scope>
    <source>
        <strain evidence="5 6">DPC7162</strain>
    </source>
</reference>
<dbReference type="AlphaFoldDB" id="A0A4R6C520"/>
<sequence length="247" mass="27970">MKAFYFGTSQIHVIISHYKKGVSYMKDLSLKQAIESRHSIKEFNPDITIPHEIMEEMIALATKAPSSLNLQPWRFVVVESDEAKAAIRDHVHFNTRQLDTSSAFVLVLSDNNHKNDLDRIMQQNVKEGYMNQIVKVENTKVMQQLIDQTPVEFMYAQGMMDSAMAAMQFMLVAKDYGFDTNPIGGFDRGAVLQALNIDGERYAPVMFIAIGIAAKEHYPSSRYDVSEILTYNQSETTFVGTKKPTLS</sequence>
<dbReference type="SUPFAM" id="SSF55469">
    <property type="entry name" value="FMN-dependent nitroreductase-like"/>
    <property type="match status" value="1"/>
</dbReference>
<dbReference type="PANTHER" id="PTHR43673">
    <property type="entry name" value="NAD(P)H NITROREDUCTASE YDGI-RELATED"/>
    <property type="match status" value="1"/>
</dbReference>
<feature type="domain" description="Nitroreductase" evidence="4">
    <location>
        <begin position="34"/>
        <end position="211"/>
    </location>
</feature>